<proteinExistence type="predicted"/>
<dbReference type="InterPro" id="IPR011032">
    <property type="entry name" value="GroES-like_sf"/>
</dbReference>
<dbReference type="EMBL" id="UINC01169010">
    <property type="protein sequence ID" value="SVD72341.1"/>
    <property type="molecule type" value="Genomic_DNA"/>
</dbReference>
<gene>
    <name evidence="1" type="ORF">METZ01_LOCUS425195</name>
</gene>
<organism evidence="1">
    <name type="scientific">marine metagenome</name>
    <dbReference type="NCBI Taxonomy" id="408172"/>
    <lineage>
        <taxon>unclassified sequences</taxon>
        <taxon>metagenomes</taxon>
        <taxon>ecological metagenomes</taxon>
    </lineage>
</organism>
<dbReference type="Gene3D" id="3.90.180.10">
    <property type="entry name" value="Medium-chain alcohol dehydrogenases, catalytic domain"/>
    <property type="match status" value="1"/>
</dbReference>
<protein>
    <submittedName>
        <fullName evidence="1">Uncharacterized protein</fullName>
    </submittedName>
</protein>
<feature type="non-terminal residue" evidence="1">
    <location>
        <position position="57"/>
    </location>
</feature>
<sequence>MKAAILEESRKPLTLGEVELPSELQFGQVLVKLHYSGICGAQINEIDAVKGPDKFLP</sequence>
<reference evidence="1" key="1">
    <citation type="submission" date="2018-05" db="EMBL/GenBank/DDBJ databases">
        <authorList>
            <person name="Lanie J.A."/>
            <person name="Ng W.-L."/>
            <person name="Kazmierczak K.M."/>
            <person name="Andrzejewski T.M."/>
            <person name="Davidsen T.M."/>
            <person name="Wayne K.J."/>
            <person name="Tettelin H."/>
            <person name="Glass J.I."/>
            <person name="Rusch D."/>
            <person name="Podicherti R."/>
            <person name="Tsui H.-C.T."/>
            <person name="Winkler M.E."/>
        </authorList>
    </citation>
    <scope>NUCLEOTIDE SEQUENCE</scope>
</reference>
<evidence type="ECO:0000313" key="1">
    <source>
        <dbReference type="EMBL" id="SVD72341.1"/>
    </source>
</evidence>
<dbReference type="AlphaFoldDB" id="A0A382XPJ6"/>
<dbReference type="SUPFAM" id="SSF50129">
    <property type="entry name" value="GroES-like"/>
    <property type="match status" value="1"/>
</dbReference>
<accession>A0A382XPJ6</accession>
<name>A0A382XPJ6_9ZZZZ</name>